<feature type="binding site" evidence="7">
    <location>
        <begin position="200"/>
        <end position="203"/>
    </location>
    <ligand>
        <name>substrate</name>
    </ligand>
</feature>
<dbReference type="NCBIfam" id="TIGR00091">
    <property type="entry name" value="tRNA (guanosine(46)-N7)-methyltransferase TrmB"/>
    <property type="match status" value="1"/>
</dbReference>
<evidence type="ECO:0000313" key="9">
    <source>
        <dbReference type="Proteomes" id="UP001176429"/>
    </source>
</evidence>
<evidence type="ECO:0000256" key="2">
    <source>
        <dbReference type="ARBA" id="ARBA00003015"/>
    </source>
</evidence>
<dbReference type="EC" id="2.1.1.33" evidence="7"/>
<evidence type="ECO:0000256" key="4">
    <source>
        <dbReference type="ARBA" id="ARBA00022679"/>
    </source>
</evidence>
<sequence>MSRVKLQRFADNATRPDIIEPGKPEYEQLGGRWAADFFKNDQPIVLEVGCGKGEYTVGLAQRYPAKSFLGLDIKGERIWRGSTRAEALGLRNVGFVRMRAEALTAQFGARELSEIWITFPDPRPRDRDIKRRLTSPRFLNQYVELLAPGGLLHLKTDNEGLYDYTLEVLAERPGAVILAQTRDLYAETDPGFAEAQAIQTNFEGKYRAIGVPIKYVRFRLDG</sequence>
<comment type="caution">
    <text evidence="7">Lacks conserved residue(s) required for the propagation of feature annotation.</text>
</comment>
<accession>A0ABT9BAN9</accession>
<comment type="caution">
    <text evidence="8">The sequence shown here is derived from an EMBL/GenBank/DDBJ whole genome shotgun (WGS) entry which is preliminary data.</text>
</comment>
<keyword evidence="5 7" id="KW-0949">S-adenosyl-L-methionine</keyword>
<comment type="function">
    <text evidence="2 7">Catalyzes the formation of N(7)-methylguanine at position 46 (m7G46) in tRNA.</text>
</comment>
<evidence type="ECO:0000256" key="5">
    <source>
        <dbReference type="ARBA" id="ARBA00022691"/>
    </source>
</evidence>
<keyword evidence="3 7" id="KW-0489">Methyltransferase</keyword>
<dbReference type="InterPro" id="IPR029063">
    <property type="entry name" value="SAM-dependent_MTases_sf"/>
</dbReference>
<dbReference type="GO" id="GO:0008176">
    <property type="term" value="F:tRNA (guanine(46)-N7)-methyltransferase activity"/>
    <property type="evidence" value="ECO:0007669"/>
    <property type="project" value="UniProtKB-EC"/>
</dbReference>
<gene>
    <name evidence="7 8" type="primary">trmB</name>
    <name evidence="8" type="ORF">Q5H93_02630</name>
</gene>
<keyword evidence="9" id="KW-1185">Reference proteome</keyword>
<dbReference type="InterPro" id="IPR003358">
    <property type="entry name" value="tRNA_(Gua-N-7)_MeTrfase_Trmb"/>
</dbReference>
<comment type="pathway">
    <text evidence="7">tRNA modification; N(7)-methylguanine-tRNA biosynthesis.</text>
</comment>
<dbReference type="HAMAP" id="MF_01057">
    <property type="entry name" value="tRNA_methyltr_TrmB"/>
    <property type="match status" value="1"/>
</dbReference>
<dbReference type="Proteomes" id="UP001176429">
    <property type="component" value="Unassembled WGS sequence"/>
</dbReference>
<dbReference type="Gene3D" id="3.40.50.150">
    <property type="entry name" value="Vaccinia Virus protein VP39"/>
    <property type="match status" value="1"/>
</dbReference>
<dbReference type="Pfam" id="PF02390">
    <property type="entry name" value="Methyltransf_4"/>
    <property type="match status" value="1"/>
</dbReference>
<proteinExistence type="inferred from homology"/>
<protein>
    <recommendedName>
        <fullName evidence="7">tRNA (guanine-N(7)-)-methyltransferase</fullName>
        <ecNumber evidence="7">2.1.1.33</ecNumber>
    </recommendedName>
    <alternativeName>
        <fullName evidence="7">tRNA (guanine(46)-N(7))-methyltransferase</fullName>
    </alternativeName>
    <alternativeName>
        <fullName evidence="7">tRNA(m7G46)-methyltransferase</fullName>
    </alternativeName>
</protein>
<dbReference type="NCBIfam" id="NF001080">
    <property type="entry name" value="PRK00121.2-2"/>
    <property type="match status" value="1"/>
</dbReference>
<keyword evidence="6 7" id="KW-0819">tRNA processing</keyword>
<dbReference type="PANTHER" id="PTHR23417:SF14">
    <property type="entry name" value="PENTACOTRIPEPTIDE-REPEAT REGION OF PRORP DOMAIN-CONTAINING PROTEIN"/>
    <property type="match status" value="1"/>
</dbReference>
<feature type="binding site" evidence="7">
    <location>
        <position position="47"/>
    </location>
    <ligand>
        <name>S-adenosyl-L-methionine</name>
        <dbReference type="ChEBI" id="CHEBI:59789"/>
    </ligand>
</feature>
<name>A0ABT9BAN9_9BACT</name>
<evidence type="ECO:0000256" key="6">
    <source>
        <dbReference type="ARBA" id="ARBA00022694"/>
    </source>
</evidence>
<dbReference type="SUPFAM" id="SSF53335">
    <property type="entry name" value="S-adenosyl-L-methionine-dependent methyltransferases"/>
    <property type="match status" value="1"/>
</dbReference>
<evidence type="ECO:0000256" key="1">
    <source>
        <dbReference type="ARBA" id="ARBA00000142"/>
    </source>
</evidence>
<reference evidence="8" key="1">
    <citation type="submission" date="2023-07" db="EMBL/GenBank/DDBJ databases">
        <authorList>
            <person name="Kim M.K."/>
        </authorList>
    </citation>
    <scope>NUCLEOTIDE SEQUENCE</scope>
    <source>
        <strain evidence="8">ASUV-10-1</strain>
    </source>
</reference>
<dbReference type="InterPro" id="IPR055361">
    <property type="entry name" value="tRNA_methyltr_TrmB_bact"/>
</dbReference>
<dbReference type="CDD" id="cd02440">
    <property type="entry name" value="AdoMet_MTases"/>
    <property type="match status" value="1"/>
</dbReference>
<feature type="binding site" evidence="7">
    <location>
        <position position="157"/>
    </location>
    <ligand>
        <name>substrate</name>
    </ligand>
</feature>
<organism evidence="8 9">
    <name type="scientific">Hymenobacter aranciens</name>
    <dbReference type="NCBI Taxonomy" id="3063996"/>
    <lineage>
        <taxon>Bacteria</taxon>
        <taxon>Pseudomonadati</taxon>
        <taxon>Bacteroidota</taxon>
        <taxon>Cytophagia</taxon>
        <taxon>Cytophagales</taxon>
        <taxon>Hymenobacteraceae</taxon>
        <taxon>Hymenobacter</taxon>
    </lineage>
</organism>
<dbReference type="PROSITE" id="PS51625">
    <property type="entry name" value="SAM_MT_TRMB"/>
    <property type="match status" value="1"/>
</dbReference>
<keyword evidence="4 7" id="KW-0808">Transferase</keyword>
<dbReference type="RefSeq" id="WP_305004929.1">
    <property type="nucleotide sequence ID" value="NZ_JAUQSY010000002.1"/>
</dbReference>
<dbReference type="PANTHER" id="PTHR23417">
    <property type="entry name" value="3-DEOXY-D-MANNO-OCTULOSONIC-ACID TRANSFERASE/TRNA GUANINE-N 7 - -METHYLTRANSFERASE"/>
    <property type="match status" value="1"/>
</dbReference>
<comment type="catalytic activity">
    <reaction evidence="1 7">
        <text>guanosine(46) in tRNA + S-adenosyl-L-methionine = N(7)-methylguanosine(46) in tRNA + S-adenosyl-L-homocysteine</text>
        <dbReference type="Rhea" id="RHEA:42708"/>
        <dbReference type="Rhea" id="RHEA-COMP:10188"/>
        <dbReference type="Rhea" id="RHEA-COMP:10189"/>
        <dbReference type="ChEBI" id="CHEBI:57856"/>
        <dbReference type="ChEBI" id="CHEBI:59789"/>
        <dbReference type="ChEBI" id="CHEBI:74269"/>
        <dbReference type="ChEBI" id="CHEBI:74480"/>
        <dbReference type="EC" id="2.1.1.33"/>
    </reaction>
</comment>
<evidence type="ECO:0000256" key="3">
    <source>
        <dbReference type="ARBA" id="ARBA00022603"/>
    </source>
</evidence>
<comment type="similarity">
    <text evidence="7">Belongs to the class I-like SAM-binding methyltransferase superfamily. TrmB family.</text>
</comment>
<evidence type="ECO:0000256" key="7">
    <source>
        <dbReference type="HAMAP-Rule" id="MF_01057"/>
    </source>
</evidence>
<evidence type="ECO:0000313" key="8">
    <source>
        <dbReference type="EMBL" id="MDO7873613.1"/>
    </source>
</evidence>
<dbReference type="EMBL" id="JAUQSY010000002">
    <property type="protein sequence ID" value="MDO7873613.1"/>
    <property type="molecule type" value="Genomic_DNA"/>
</dbReference>
<feature type="binding site" evidence="7">
    <location>
        <position position="121"/>
    </location>
    <ligand>
        <name>S-adenosyl-L-methionine</name>
        <dbReference type="ChEBI" id="CHEBI:59789"/>
    </ligand>
</feature>
<feature type="binding site" evidence="7">
    <location>
        <position position="72"/>
    </location>
    <ligand>
        <name>S-adenosyl-L-methionine</name>
        <dbReference type="ChEBI" id="CHEBI:59789"/>
    </ligand>
</feature>